<protein>
    <submittedName>
        <fullName evidence="1">Uncharacterized protein</fullName>
    </submittedName>
</protein>
<dbReference type="AlphaFoldDB" id="A0A9P0ZY40"/>
<dbReference type="Proteomes" id="UP001152484">
    <property type="component" value="Unassembled WGS sequence"/>
</dbReference>
<comment type="caution">
    <text evidence="1">The sequence shown here is derived from an EMBL/GenBank/DDBJ whole genome shotgun (WGS) entry which is preliminary data.</text>
</comment>
<organism evidence="1 2">
    <name type="scientific">Cuscuta europaea</name>
    <name type="common">European dodder</name>
    <dbReference type="NCBI Taxonomy" id="41803"/>
    <lineage>
        <taxon>Eukaryota</taxon>
        <taxon>Viridiplantae</taxon>
        <taxon>Streptophyta</taxon>
        <taxon>Embryophyta</taxon>
        <taxon>Tracheophyta</taxon>
        <taxon>Spermatophyta</taxon>
        <taxon>Magnoliopsida</taxon>
        <taxon>eudicotyledons</taxon>
        <taxon>Gunneridae</taxon>
        <taxon>Pentapetalae</taxon>
        <taxon>asterids</taxon>
        <taxon>lamiids</taxon>
        <taxon>Solanales</taxon>
        <taxon>Convolvulaceae</taxon>
        <taxon>Cuscuteae</taxon>
        <taxon>Cuscuta</taxon>
        <taxon>Cuscuta subgen. Cuscuta</taxon>
    </lineage>
</organism>
<reference evidence="1" key="1">
    <citation type="submission" date="2022-07" db="EMBL/GenBank/DDBJ databases">
        <authorList>
            <person name="Macas J."/>
            <person name="Novak P."/>
            <person name="Neumann P."/>
        </authorList>
    </citation>
    <scope>NUCLEOTIDE SEQUENCE</scope>
</reference>
<evidence type="ECO:0000313" key="1">
    <source>
        <dbReference type="EMBL" id="CAH9116539.1"/>
    </source>
</evidence>
<accession>A0A9P0ZY40</accession>
<dbReference type="EMBL" id="CAMAPE010000070">
    <property type="protein sequence ID" value="CAH9116539.1"/>
    <property type="molecule type" value="Genomic_DNA"/>
</dbReference>
<name>A0A9P0ZY40_CUSEU</name>
<gene>
    <name evidence="1" type="ORF">CEURO_LOCUS21206</name>
</gene>
<proteinExistence type="predicted"/>
<evidence type="ECO:0000313" key="2">
    <source>
        <dbReference type="Proteomes" id="UP001152484"/>
    </source>
</evidence>
<keyword evidence="2" id="KW-1185">Reference proteome</keyword>
<sequence>MAIFFRKCHMKFLKNKNAILMAFAEKNWLLCDETEAGRDRHNHRRGKRRREKNDLLYSTYRSGSQLIPTPSMLADVRRCTPLDDANRHRNRRACCCKFPIEDKL</sequence>